<dbReference type="InterPro" id="IPR056125">
    <property type="entry name" value="DUF7708"/>
</dbReference>
<protein>
    <recommendedName>
        <fullName evidence="1">DUF7708 domain-containing protein</fullName>
    </recommendedName>
</protein>
<dbReference type="RefSeq" id="XP_018069051.1">
    <property type="nucleotide sequence ID" value="XM_018213204.1"/>
</dbReference>
<name>A0A194X3F1_MOLSC</name>
<evidence type="ECO:0000313" key="3">
    <source>
        <dbReference type="Proteomes" id="UP000070700"/>
    </source>
</evidence>
<dbReference type="EMBL" id="KQ947419">
    <property type="protein sequence ID" value="KUJ14696.1"/>
    <property type="molecule type" value="Genomic_DNA"/>
</dbReference>
<reference evidence="2 3" key="1">
    <citation type="submission" date="2015-10" db="EMBL/GenBank/DDBJ databases">
        <title>Full genome of DAOMC 229536 Phialocephala scopiformis, a fungal endophyte of spruce producing the potent anti-insectan compound rugulosin.</title>
        <authorList>
            <consortium name="DOE Joint Genome Institute"/>
            <person name="Walker A.K."/>
            <person name="Frasz S.L."/>
            <person name="Seifert K.A."/>
            <person name="Miller J.D."/>
            <person name="Mondo S.J."/>
            <person name="Labutti K."/>
            <person name="Lipzen A."/>
            <person name="Dockter R."/>
            <person name="Kennedy M."/>
            <person name="Grigoriev I.V."/>
            <person name="Spatafora J.W."/>
        </authorList>
    </citation>
    <scope>NUCLEOTIDE SEQUENCE [LARGE SCALE GENOMIC DNA]</scope>
    <source>
        <strain evidence="2 3">CBS 120377</strain>
    </source>
</reference>
<evidence type="ECO:0000259" key="1">
    <source>
        <dbReference type="Pfam" id="PF24809"/>
    </source>
</evidence>
<dbReference type="OrthoDB" id="61900at2759"/>
<organism evidence="2 3">
    <name type="scientific">Mollisia scopiformis</name>
    <name type="common">Conifer needle endophyte fungus</name>
    <name type="synonym">Phialocephala scopiformis</name>
    <dbReference type="NCBI Taxonomy" id="149040"/>
    <lineage>
        <taxon>Eukaryota</taxon>
        <taxon>Fungi</taxon>
        <taxon>Dikarya</taxon>
        <taxon>Ascomycota</taxon>
        <taxon>Pezizomycotina</taxon>
        <taxon>Leotiomycetes</taxon>
        <taxon>Helotiales</taxon>
        <taxon>Mollisiaceae</taxon>
        <taxon>Mollisia</taxon>
    </lineage>
</organism>
<keyword evidence="3" id="KW-1185">Reference proteome</keyword>
<feature type="domain" description="DUF7708" evidence="1">
    <location>
        <begin position="26"/>
        <end position="171"/>
    </location>
</feature>
<dbReference type="InParanoid" id="A0A194X3F1"/>
<dbReference type="Proteomes" id="UP000070700">
    <property type="component" value="Unassembled WGS sequence"/>
</dbReference>
<dbReference type="AlphaFoldDB" id="A0A194X3F1"/>
<dbReference type="GeneID" id="28822930"/>
<accession>A0A194X3F1</accession>
<dbReference type="Pfam" id="PF24809">
    <property type="entry name" value="DUF7708"/>
    <property type="match status" value="1"/>
</dbReference>
<proteinExistence type="predicted"/>
<dbReference type="KEGG" id="psco:LY89DRAFT_671120"/>
<evidence type="ECO:0000313" key="2">
    <source>
        <dbReference type="EMBL" id="KUJ14696.1"/>
    </source>
</evidence>
<gene>
    <name evidence="2" type="ORF">LY89DRAFT_671120</name>
</gene>
<sequence>MEEVQQAVLSAKRLYDTRSKHADAKRWLRKFSKGIMYYAVILDTLSQHHPEYVSLAWGAMKFIFIGVINHEQLVVELSKALCSMADALPSAQLKNVLYPTEQMKQAVAVLYSHILEILQRAAEWYRGGKIKHLLGSIARPWSLHFSDLVEDLSIAAKKVDELAIGASMAEQRDMHLEQQELRLEQRKTHALLEELKRITEEYQKLSLVAHLNTNQRVCDMQFSQIMTFMATSTECLPSPEVSRKQYQARRNSRQFKKGYGSLKNPVCTRTLQSWADTKHSSTINVCGSFVTRHEAQDFAVDAIDFIAQSQAPLVWILNIHEGRANSDIMLSDVLKALILQILKMNHTMLTERSLSLSAARFQSATTDAEWIALLGTVLEGLPYVYMIIDTEVVGNQYAKWSETFNMLFDELRSRNIGNIIKVALVWYRQKPADLAGVDKTIKIRASAPSGRRPMAVSNWRSRKGPQARLRGLKLSH</sequence>